<reference evidence="3 4" key="1">
    <citation type="submission" date="2023-10" db="EMBL/GenBank/DDBJ databases">
        <title>Comparative genomics analysis reveals potential genetic determinants of host preference in Cryptosporidium xiaoi.</title>
        <authorList>
            <person name="Xiao L."/>
            <person name="Li J."/>
        </authorList>
    </citation>
    <scope>NUCLEOTIDE SEQUENCE [LARGE SCALE GENOMIC DNA]</scope>
    <source>
        <strain evidence="3 4">52996</strain>
    </source>
</reference>
<evidence type="ECO:0000256" key="2">
    <source>
        <dbReference type="SAM" id="MobiDB-lite"/>
    </source>
</evidence>
<feature type="compositionally biased region" description="Basic and acidic residues" evidence="2">
    <location>
        <begin position="303"/>
        <end position="317"/>
    </location>
</feature>
<feature type="compositionally biased region" description="Low complexity" evidence="2">
    <location>
        <begin position="404"/>
        <end position="419"/>
    </location>
</feature>
<feature type="coiled-coil region" evidence="1">
    <location>
        <begin position="191"/>
        <end position="250"/>
    </location>
</feature>
<feature type="region of interest" description="Disordered" evidence="2">
    <location>
        <begin position="299"/>
        <end position="320"/>
    </location>
</feature>
<sequence>MNRNKRLERAIEIGVERLRGSLYEKECEIKEKLLELKECELRIKNRESGVEESLRILEQEKKNNEYLRIVNSKTEKIFNSAIKSLKLKEKLLEDGLNSIIDEFGILDNSGDDAEKLDISMKIENIKSYIRKIKRNEDDILKYAKRQQIEKIGNSTSLCKCGFPIFSVNDEIIVAKSQKGNESELVELEFRYMELEWERKAIEHTKNTLRQEKLRQEEIIQSKEERLKHKNSELENRLREVKRMEHILKKNMSVLNNSKLKRNSLPNNLEKYTSDAEDNYISSTMTSKKYVNNNNVNNISGITPEKKGNSAEKCRNSNDENLGTQVNSNYIESISELTPEKNKHKINITYPNSKKLNLTTRMSPLLKSQRQRLKHILYEEELCSEDASHGLKPNIGADSLNGDNSSSRVYSSSRADSPSRVDLTNEVNVLNGINALKITIEDEKTLSPIL</sequence>
<evidence type="ECO:0000313" key="3">
    <source>
        <dbReference type="EMBL" id="KAK6589113.1"/>
    </source>
</evidence>
<comment type="caution">
    <text evidence="3">The sequence shown here is derived from an EMBL/GenBank/DDBJ whole genome shotgun (WGS) entry which is preliminary data.</text>
</comment>
<protein>
    <submittedName>
        <fullName evidence="3">Spectrin repeat protein</fullName>
    </submittedName>
</protein>
<proteinExistence type="predicted"/>
<dbReference type="Proteomes" id="UP001311799">
    <property type="component" value="Unassembled WGS sequence"/>
</dbReference>
<accession>A0AAV9XWY1</accession>
<keyword evidence="4" id="KW-1185">Reference proteome</keyword>
<organism evidence="3 4">
    <name type="scientific">Cryptosporidium xiaoi</name>
    <dbReference type="NCBI Taxonomy" id="659607"/>
    <lineage>
        <taxon>Eukaryota</taxon>
        <taxon>Sar</taxon>
        <taxon>Alveolata</taxon>
        <taxon>Apicomplexa</taxon>
        <taxon>Conoidasida</taxon>
        <taxon>Coccidia</taxon>
        <taxon>Eucoccidiorida</taxon>
        <taxon>Eimeriorina</taxon>
        <taxon>Cryptosporidiidae</taxon>
        <taxon>Cryptosporidium</taxon>
    </lineage>
</organism>
<gene>
    <name evidence="3" type="ORF">RS030_233522</name>
</gene>
<dbReference type="AlphaFoldDB" id="A0AAV9XWY1"/>
<feature type="region of interest" description="Disordered" evidence="2">
    <location>
        <begin position="392"/>
        <end position="419"/>
    </location>
</feature>
<evidence type="ECO:0000256" key="1">
    <source>
        <dbReference type="SAM" id="Coils"/>
    </source>
</evidence>
<dbReference type="EMBL" id="JAWDEY010000015">
    <property type="protein sequence ID" value="KAK6589113.1"/>
    <property type="molecule type" value="Genomic_DNA"/>
</dbReference>
<keyword evidence="1" id="KW-0175">Coiled coil</keyword>
<name>A0AAV9XWY1_9CRYT</name>
<evidence type="ECO:0000313" key="4">
    <source>
        <dbReference type="Proteomes" id="UP001311799"/>
    </source>
</evidence>